<organism evidence="2 3">
    <name type="scientific">Dactylosporangium salmoneum</name>
    <dbReference type="NCBI Taxonomy" id="53361"/>
    <lineage>
        <taxon>Bacteria</taxon>
        <taxon>Bacillati</taxon>
        <taxon>Actinomycetota</taxon>
        <taxon>Actinomycetes</taxon>
        <taxon>Micromonosporales</taxon>
        <taxon>Micromonosporaceae</taxon>
        <taxon>Dactylosporangium</taxon>
    </lineage>
</organism>
<dbReference type="EMBL" id="BAAARV010000066">
    <property type="protein sequence ID" value="GAA2367476.1"/>
    <property type="molecule type" value="Genomic_DNA"/>
</dbReference>
<keyword evidence="3" id="KW-1185">Reference proteome</keyword>
<dbReference type="RefSeq" id="WP_344616562.1">
    <property type="nucleotide sequence ID" value="NZ_BAAARV010000066.1"/>
</dbReference>
<dbReference type="SUPFAM" id="SSF51126">
    <property type="entry name" value="Pectin lyase-like"/>
    <property type="match status" value="1"/>
</dbReference>
<feature type="signal peptide" evidence="1">
    <location>
        <begin position="1"/>
        <end position="37"/>
    </location>
</feature>
<comment type="caution">
    <text evidence="2">The sequence shown here is derived from an EMBL/GenBank/DDBJ whole genome shotgun (WGS) entry which is preliminary data.</text>
</comment>
<dbReference type="Proteomes" id="UP001501444">
    <property type="component" value="Unassembled WGS sequence"/>
</dbReference>
<dbReference type="CDD" id="cd23669">
    <property type="entry name" value="GH55_SacteLam55A-like"/>
    <property type="match status" value="1"/>
</dbReference>
<sequence>MVHHPRPPVTRARPGTWRVPAAGLAAIALAAAGSTLAALPAAAAPADPDFGPNVTILDPTMSVDAINAALAAASGESEFSTARHAIFFKPGTYGSAAGAANPATATGIVLGTVGYYETVGGLGASPDAVVINGALHVDAVHGAETDPWNHQSPGSLTQFWRSMSNLAINPIQRPINPGAPGIDPAGADPHQLRWAVSQAAPLRRVDIQGNLTLMGRYGEYASGGFLADSKVSGQVLSGSQQQWYTRDSGIGTWNGGVWNMVFSGVQGAPAQDFPDSPSNDTAHNKFTTLGATPISRGAPFLTWNATDGYAVYVPDARTNTSGAGWQTGAETGTSMPIGTFYIAKPADSAATINAQLQAGKNLLLTPGVYSLDQAINVTRADTVVLGLGMATLSPTNGNAAITVGDVVGVKLAGITVDAGAVTSPVLVQVGPANASHSNAADPTTLSDVFVRIGGPHPGSVDTAIQVNSDNVLLDDIWSWRADHGAGAGWASNTANHGLVVNGDNVTATGLFVEHYQQNQVVWNGNGGTTIFYQSETPYDPPSQAAYKNGTKNGYASYKVSDNVTSHQAYGLGVYSYFSQGVDIRVDSAIEAPKWSTVQFHDAMARFLNGSGGINNVINDAGGAALQGNDAAASKYLRSYPPAGTPEPPATGGDNQQTITATVPEAPGEFSWTIDATDHAVVLSDAANMGSYLQSTGQLKPVKVSDTRAGGPAWSVSGQVGDFTGGLSGKYLGWTPMVLAPGAGAVAGGAVAPGIDAGNGLTAASTLGSAPDGHAKGTATLGSGLDLRVPVDTAPGTYTTTLTLTALS</sequence>
<accession>A0ABP5U3A5</accession>
<protein>
    <submittedName>
        <fullName evidence="2">Uncharacterized protein</fullName>
    </submittedName>
</protein>
<proteinExistence type="predicted"/>
<dbReference type="InterPro" id="IPR011050">
    <property type="entry name" value="Pectin_lyase_fold/virulence"/>
</dbReference>
<evidence type="ECO:0000313" key="2">
    <source>
        <dbReference type="EMBL" id="GAA2367476.1"/>
    </source>
</evidence>
<dbReference type="InterPro" id="IPR059186">
    <property type="entry name" value="SACTE_4363"/>
</dbReference>
<evidence type="ECO:0000313" key="3">
    <source>
        <dbReference type="Proteomes" id="UP001501444"/>
    </source>
</evidence>
<feature type="chain" id="PRO_5046570639" evidence="1">
    <location>
        <begin position="38"/>
        <end position="807"/>
    </location>
</feature>
<reference evidence="3" key="1">
    <citation type="journal article" date="2019" name="Int. J. Syst. Evol. Microbiol.">
        <title>The Global Catalogue of Microorganisms (GCM) 10K type strain sequencing project: providing services to taxonomists for standard genome sequencing and annotation.</title>
        <authorList>
            <consortium name="The Broad Institute Genomics Platform"/>
            <consortium name="The Broad Institute Genome Sequencing Center for Infectious Disease"/>
            <person name="Wu L."/>
            <person name="Ma J."/>
        </authorList>
    </citation>
    <scope>NUCLEOTIDE SEQUENCE [LARGE SCALE GENOMIC DNA]</scope>
    <source>
        <strain evidence="3">JCM 3272</strain>
    </source>
</reference>
<evidence type="ECO:0000256" key="1">
    <source>
        <dbReference type="SAM" id="SignalP"/>
    </source>
</evidence>
<gene>
    <name evidence="2" type="ORF">GCM10010170_066860</name>
</gene>
<name>A0ABP5U3A5_9ACTN</name>
<keyword evidence="1" id="KW-0732">Signal</keyword>